<organism evidence="8 9">
    <name type="scientific">Nocardioides agariphilus</name>
    <dbReference type="NCBI Taxonomy" id="433664"/>
    <lineage>
        <taxon>Bacteria</taxon>
        <taxon>Bacillati</taxon>
        <taxon>Actinomycetota</taxon>
        <taxon>Actinomycetes</taxon>
        <taxon>Propionibacteriales</taxon>
        <taxon>Nocardioidaceae</taxon>
        <taxon>Nocardioides</taxon>
    </lineage>
</organism>
<dbReference type="AlphaFoldDB" id="A0A930VM10"/>
<keyword evidence="1 5" id="KW-0597">Phosphoprotein</keyword>
<dbReference type="InterPro" id="IPR058245">
    <property type="entry name" value="NreC/VraR/RcsB-like_REC"/>
</dbReference>
<dbReference type="SMART" id="SM00421">
    <property type="entry name" value="HTH_LUXR"/>
    <property type="match status" value="1"/>
</dbReference>
<dbReference type="GO" id="GO:0000160">
    <property type="term" value="P:phosphorelay signal transduction system"/>
    <property type="evidence" value="ECO:0007669"/>
    <property type="project" value="InterPro"/>
</dbReference>
<dbReference type="Pfam" id="PF00196">
    <property type="entry name" value="GerE"/>
    <property type="match status" value="1"/>
</dbReference>
<proteinExistence type="predicted"/>
<feature type="domain" description="Response regulatory" evidence="7">
    <location>
        <begin position="7"/>
        <end position="123"/>
    </location>
</feature>
<dbReference type="CDD" id="cd06170">
    <property type="entry name" value="LuxR_C_like"/>
    <property type="match status" value="1"/>
</dbReference>
<name>A0A930VM10_9ACTN</name>
<evidence type="ECO:0000256" key="5">
    <source>
        <dbReference type="PROSITE-ProRule" id="PRU00169"/>
    </source>
</evidence>
<evidence type="ECO:0000259" key="7">
    <source>
        <dbReference type="PROSITE" id="PS50110"/>
    </source>
</evidence>
<dbReference type="InterPro" id="IPR011006">
    <property type="entry name" value="CheY-like_superfamily"/>
</dbReference>
<dbReference type="InterPro" id="IPR039420">
    <property type="entry name" value="WalR-like"/>
</dbReference>
<keyword evidence="3" id="KW-0238">DNA-binding</keyword>
<feature type="domain" description="HTH luxR-type" evidence="6">
    <location>
        <begin position="148"/>
        <end position="213"/>
    </location>
</feature>
<keyword evidence="4" id="KW-0804">Transcription</keyword>
<sequence length="226" mass="23618">MTSPSLRVVAVDDHPVYLRGLVACLEDAAGVEVAGLATSGVEAVALVAGADPDVVLLDLNLPDMSGVEVVHRLRSAGHGCPVVMLTMYEDERALRAAFEAGAAGYLVKGSDQEAIVAALRTVAAGGLVVGPELAGRLTTLVVGRATPLPTRVAGLSERETEVLRLMAAGRSNTEITRELVVSSKTVRNHITHIFTKLGVSERESAIARALELGLAGVEPAQPRWDT</sequence>
<evidence type="ECO:0000256" key="2">
    <source>
        <dbReference type="ARBA" id="ARBA00023015"/>
    </source>
</evidence>
<reference evidence="8" key="1">
    <citation type="submission" date="2020-11" db="EMBL/GenBank/DDBJ databases">
        <title>Nocardioides cynanchi sp. nov., isolated from soil of rhizosphere of Cynanchum wilfordii.</title>
        <authorList>
            <person name="Lee J.-S."/>
            <person name="Suh M.K."/>
            <person name="Kim J.-S."/>
        </authorList>
    </citation>
    <scope>NUCLEOTIDE SEQUENCE</scope>
    <source>
        <strain evidence="8">KCTC 19276</strain>
    </source>
</reference>
<evidence type="ECO:0000256" key="3">
    <source>
        <dbReference type="ARBA" id="ARBA00023125"/>
    </source>
</evidence>
<dbReference type="PANTHER" id="PTHR43214:SF24">
    <property type="entry name" value="TRANSCRIPTIONAL REGULATORY PROTEIN NARL-RELATED"/>
    <property type="match status" value="1"/>
</dbReference>
<dbReference type="GO" id="GO:0003677">
    <property type="term" value="F:DNA binding"/>
    <property type="evidence" value="ECO:0007669"/>
    <property type="project" value="UniProtKB-KW"/>
</dbReference>
<dbReference type="PROSITE" id="PS00622">
    <property type="entry name" value="HTH_LUXR_1"/>
    <property type="match status" value="1"/>
</dbReference>
<keyword evidence="9" id="KW-1185">Reference proteome</keyword>
<dbReference type="PROSITE" id="PS50043">
    <property type="entry name" value="HTH_LUXR_2"/>
    <property type="match status" value="1"/>
</dbReference>
<dbReference type="EMBL" id="JADKPO010000005">
    <property type="protein sequence ID" value="MBF4767106.1"/>
    <property type="molecule type" value="Genomic_DNA"/>
</dbReference>
<feature type="modified residue" description="4-aspartylphosphate" evidence="5">
    <location>
        <position position="58"/>
    </location>
</feature>
<dbReference type="GO" id="GO:0006355">
    <property type="term" value="P:regulation of DNA-templated transcription"/>
    <property type="evidence" value="ECO:0007669"/>
    <property type="project" value="InterPro"/>
</dbReference>
<dbReference type="RefSeq" id="WP_194695266.1">
    <property type="nucleotide sequence ID" value="NZ_JADKPO010000005.1"/>
</dbReference>
<keyword evidence="2" id="KW-0805">Transcription regulation</keyword>
<dbReference type="PANTHER" id="PTHR43214">
    <property type="entry name" value="TWO-COMPONENT RESPONSE REGULATOR"/>
    <property type="match status" value="1"/>
</dbReference>
<gene>
    <name evidence="8" type="ORF">ISU10_04935</name>
</gene>
<dbReference type="Pfam" id="PF00072">
    <property type="entry name" value="Response_reg"/>
    <property type="match status" value="1"/>
</dbReference>
<dbReference type="Proteomes" id="UP000660668">
    <property type="component" value="Unassembled WGS sequence"/>
</dbReference>
<accession>A0A930VM10</accession>
<dbReference type="SUPFAM" id="SSF52172">
    <property type="entry name" value="CheY-like"/>
    <property type="match status" value="1"/>
</dbReference>
<dbReference type="CDD" id="cd17535">
    <property type="entry name" value="REC_NarL-like"/>
    <property type="match status" value="1"/>
</dbReference>
<dbReference type="PROSITE" id="PS50110">
    <property type="entry name" value="RESPONSE_REGULATORY"/>
    <property type="match status" value="1"/>
</dbReference>
<dbReference type="PRINTS" id="PR00038">
    <property type="entry name" value="HTHLUXR"/>
</dbReference>
<evidence type="ECO:0000313" key="9">
    <source>
        <dbReference type="Proteomes" id="UP000660668"/>
    </source>
</evidence>
<dbReference type="InterPro" id="IPR001789">
    <property type="entry name" value="Sig_transdc_resp-reg_receiver"/>
</dbReference>
<dbReference type="Gene3D" id="3.40.50.2300">
    <property type="match status" value="1"/>
</dbReference>
<dbReference type="InterPro" id="IPR000792">
    <property type="entry name" value="Tscrpt_reg_LuxR_C"/>
</dbReference>
<protein>
    <submittedName>
        <fullName evidence="8">Response regulator transcription factor</fullName>
    </submittedName>
</protein>
<evidence type="ECO:0000259" key="6">
    <source>
        <dbReference type="PROSITE" id="PS50043"/>
    </source>
</evidence>
<evidence type="ECO:0000313" key="8">
    <source>
        <dbReference type="EMBL" id="MBF4767106.1"/>
    </source>
</evidence>
<evidence type="ECO:0000256" key="4">
    <source>
        <dbReference type="ARBA" id="ARBA00023163"/>
    </source>
</evidence>
<comment type="caution">
    <text evidence="8">The sequence shown here is derived from an EMBL/GenBank/DDBJ whole genome shotgun (WGS) entry which is preliminary data.</text>
</comment>
<evidence type="ECO:0000256" key="1">
    <source>
        <dbReference type="ARBA" id="ARBA00022553"/>
    </source>
</evidence>
<dbReference type="SMART" id="SM00448">
    <property type="entry name" value="REC"/>
    <property type="match status" value="1"/>
</dbReference>